<dbReference type="EMBL" id="CP030944">
    <property type="protein sequence ID" value="QKE25398.1"/>
    <property type="molecule type" value="Genomic_DNA"/>
</dbReference>
<protein>
    <recommendedName>
        <fullName evidence="3">Lipoprotein</fullName>
    </recommendedName>
</protein>
<reference evidence="1 2" key="1">
    <citation type="submission" date="2018-07" db="EMBL/GenBank/DDBJ databases">
        <title>Identification of phenol metabolism pathways in Arcobacter.</title>
        <authorList>
            <person name="Miller W.G."/>
            <person name="Yee E."/>
            <person name="Bono J.L."/>
        </authorList>
    </citation>
    <scope>NUCLEOTIDE SEQUENCE [LARGE SCALE GENOMIC DNA]</scope>
    <source>
        <strain evidence="1 2">W63</strain>
    </source>
</reference>
<dbReference type="RefSeq" id="WP_129096070.1">
    <property type="nucleotide sequence ID" value="NZ_CBCSAE010000001.1"/>
</dbReference>
<name>A0AAE7B0Z4_9BACT</name>
<evidence type="ECO:0000313" key="1">
    <source>
        <dbReference type="EMBL" id="QKE25398.1"/>
    </source>
</evidence>
<accession>A0AAE7B0Z4</accession>
<dbReference type="KEGG" id="aaqi:AAQM_0633"/>
<evidence type="ECO:0000313" key="2">
    <source>
        <dbReference type="Proteomes" id="UP000502065"/>
    </source>
</evidence>
<organism evidence="1 2">
    <name type="scientific">Arcobacter aquimarinus</name>
    <dbReference type="NCBI Taxonomy" id="1315211"/>
    <lineage>
        <taxon>Bacteria</taxon>
        <taxon>Pseudomonadati</taxon>
        <taxon>Campylobacterota</taxon>
        <taxon>Epsilonproteobacteria</taxon>
        <taxon>Campylobacterales</taxon>
        <taxon>Arcobacteraceae</taxon>
        <taxon>Arcobacter</taxon>
    </lineage>
</organism>
<dbReference type="AlphaFoldDB" id="A0AAE7B0Z4"/>
<sequence>MTKLLQLIFLIILLFFMQACSLSQSEIKSIAQTNSASQIESFKTEVLKDLILYKKKLDLRNPNAFNKDLKNSIIQQIKENKNFINLVQNSKVLVTPNEYFYYAFSTQNINNRNDLLILGLYKLIFDAYKMDEKHQFSAIEYDKEKMIKLYEYLQIVRWKIRTAKDDKENYLFNTWQNNWQLELAKKYKGDYNIINELSYIKSNNESIYDSSNFSYEIVISRMITNIEHTLRKINIEPYEMSVSIFKGFIFII</sequence>
<dbReference type="Proteomes" id="UP000502065">
    <property type="component" value="Chromosome"/>
</dbReference>
<evidence type="ECO:0008006" key="3">
    <source>
        <dbReference type="Google" id="ProtNLM"/>
    </source>
</evidence>
<gene>
    <name evidence="1" type="ORF">AAQM_0633</name>
</gene>
<proteinExistence type="predicted"/>
<dbReference type="PROSITE" id="PS51257">
    <property type="entry name" value="PROKAR_LIPOPROTEIN"/>
    <property type="match status" value="1"/>
</dbReference>
<keyword evidence="2" id="KW-1185">Reference proteome</keyword>